<evidence type="ECO:0000256" key="3">
    <source>
        <dbReference type="ARBA" id="ARBA00022741"/>
    </source>
</evidence>
<reference evidence="6" key="1">
    <citation type="submission" date="2023-01" db="EMBL/GenBank/DDBJ databases">
        <title>Human gut microbiome strain richness.</title>
        <authorList>
            <person name="Chen-Liaw A."/>
        </authorList>
    </citation>
    <scope>NUCLEOTIDE SEQUENCE</scope>
    <source>
        <strain evidence="6">B1_m1001713B170214d0_201011</strain>
    </source>
</reference>
<sequence>MNQLLAGIEIIKSLGNGAEKRSVLNRVSIEIGEGEFVSVMGPSGSGKSTLLYTLSGMEPIDSGKVIFENQKLSELSDDELSDLRRNRMGFVFQQPTLLKNLSILDNILLPQMRDNRRNIKKLTEKAEMLMKQMGIGELKDREITQASGGQLQRAGICRALLGGPGIIFGDEPTGALNTKAAREIMELFTRINKDGTAILLVTHDPGIAARTERVLFLCDGAIASECRLSKFSGKNLEERTRTVTQLMQRIGI</sequence>
<dbReference type="PANTHER" id="PTHR42798">
    <property type="entry name" value="LIPOPROTEIN-RELEASING SYSTEM ATP-BINDING PROTEIN LOLD"/>
    <property type="match status" value="1"/>
</dbReference>
<feature type="domain" description="ABC transporter" evidence="5">
    <location>
        <begin position="5"/>
        <end position="244"/>
    </location>
</feature>
<dbReference type="Pfam" id="PF00005">
    <property type="entry name" value="ABC_tran"/>
    <property type="match status" value="1"/>
</dbReference>
<keyword evidence="3" id="KW-0547">Nucleotide-binding</keyword>
<dbReference type="PROSITE" id="PS50893">
    <property type="entry name" value="ABC_TRANSPORTER_2"/>
    <property type="match status" value="1"/>
</dbReference>
<dbReference type="EMBL" id="JAQLGM010000009">
    <property type="protein sequence ID" value="MDB1999651.1"/>
    <property type="molecule type" value="Genomic_DNA"/>
</dbReference>
<name>A0AAW6ARC1_CLOSY</name>
<keyword evidence="2" id="KW-0813">Transport</keyword>
<accession>A0AAW6ARC1</accession>
<comment type="similarity">
    <text evidence="1">Belongs to the ABC transporter superfamily.</text>
</comment>
<dbReference type="AlphaFoldDB" id="A0AAW6ARC1"/>
<organism evidence="6 7">
    <name type="scientific">Clostridium symbiosum</name>
    <name type="common">Bacteroides symbiosus</name>
    <dbReference type="NCBI Taxonomy" id="1512"/>
    <lineage>
        <taxon>Bacteria</taxon>
        <taxon>Bacillati</taxon>
        <taxon>Bacillota</taxon>
        <taxon>Clostridia</taxon>
        <taxon>Lachnospirales</taxon>
        <taxon>Lachnospiraceae</taxon>
        <taxon>Otoolea</taxon>
    </lineage>
</organism>
<dbReference type="Proteomes" id="UP001300871">
    <property type="component" value="Unassembled WGS sequence"/>
</dbReference>
<comment type="caution">
    <text evidence="6">The sequence shown here is derived from an EMBL/GenBank/DDBJ whole genome shotgun (WGS) entry which is preliminary data.</text>
</comment>
<keyword evidence="4 6" id="KW-0067">ATP-binding</keyword>
<dbReference type="GO" id="GO:0005524">
    <property type="term" value="F:ATP binding"/>
    <property type="evidence" value="ECO:0007669"/>
    <property type="project" value="UniProtKB-KW"/>
</dbReference>
<dbReference type="GO" id="GO:0016887">
    <property type="term" value="F:ATP hydrolysis activity"/>
    <property type="evidence" value="ECO:0007669"/>
    <property type="project" value="InterPro"/>
</dbReference>
<evidence type="ECO:0000256" key="4">
    <source>
        <dbReference type="ARBA" id="ARBA00022840"/>
    </source>
</evidence>
<evidence type="ECO:0000256" key="2">
    <source>
        <dbReference type="ARBA" id="ARBA00022448"/>
    </source>
</evidence>
<evidence type="ECO:0000313" key="6">
    <source>
        <dbReference type="EMBL" id="MDB1999651.1"/>
    </source>
</evidence>
<dbReference type="PANTHER" id="PTHR42798:SF7">
    <property type="entry name" value="ALPHA-D-RIBOSE 1-METHYLPHOSPHONATE 5-TRIPHOSPHATE SYNTHASE SUBUNIT PHNL"/>
    <property type="match status" value="1"/>
</dbReference>
<dbReference type="Gene3D" id="3.40.50.300">
    <property type="entry name" value="P-loop containing nucleotide triphosphate hydrolases"/>
    <property type="match status" value="1"/>
</dbReference>
<dbReference type="InterPro" id="IPR027417">
    <property type="entry name" value="P-loop_NTPase"/>
</dbReference>
<proteinExistence type="inferred from homology"/>
<dbReference type="CDD" id="cd03255">
    <property type="entry name" value="ABC_MJ0796_LolCDE_FtsE"/>
    <property type="match status" value="1"/>
</dbReference>
<dbReference type="InterPro" id="IPR003593">
    <property type="entry name" value="AAA+_ATPase"/>
</dbReference>
<dbReference type="InterPro" id="IPR003439">
    <property type="entry name" value="ABC_transporter-like_ATP-bd"/>
</dbReference>
<dbReference type="RefSeq" id="WP_003505220.1">
    <property type="nucleotide sequence ID" value="NZ_BAABZD010000004.1"/>
</dbReference>
<evidence type="ECO:0000259" key="5">
    <source>
        <dbReference type="PROSITE" id="PS50893"/>
    </source>
</evidence>
<dbReference type="SUPFAM" id="SSF52540">
    <property type="entry name" value="P-loop containing nucleoside triphosphate hydrolases"/>
    <property type="match status" value="1"/>
</dbReference>
<evidence type="ECO:0000256" key="1">
    <source>
        <dbReference type="ARBA" id="ARBA00005417"/>
    </source>
</evidence>
<dbReference type="InterPro" id="IPR017911">
    <property type="entry name" value="MacB-like_ATP-bd"/>
</dbReference>
<gene>
    <name evidence="6" type="ORF">PM006_05510</name>
</gene>
<evidence type="ECO:0000313" key="7">
    <source>
        <dbReference type="Proteomes" id="UP001300871"/>
    </source>
</evidence>
<dbReference type="GeneID" id="57970950"/>
<protein>
    <submittedName>
        <fullName evidence="6">ABC transporter ATP-binding protein</fullName>
    </submittedName>
</protein>
<dbReference type="SMART" id="SM00382">
    <property type="entry name" value="AAA"/>
    <property type="match status" value="1"/>
</dbReference>